<dbReference type="AlphaFoldDB" id="A0A7Z1N4V7"/>
<dbReference type="Gene3D" id="3.30.70.1290">
    <property type="entry name" value="Transposase IS200-like"/>
    <property type="match status" value="1"/>
</dbReference>
<dbReference type="Proteomes" id="UP000238775">
    <property type="component" value="Unassembled WGS sequence"/>
</dbReference>
<dbReference type="GO" id="GO:0003677">
    <property type="term" value="F:DNA binding"/>
    <property type="evidence" value="ECO:0007669"/>
    <property type="project" value="InterPro"/>
</dbReference>
<sequence length="131" mass="15473">YNKRTQSMSILNYYLVIVTSGKTPCLSDKHSLVLKRHFEKVAKSFGIHLLTWDYHDYYLEISFSVDKGNASVVDFIMVFKSTSSYNIKRYYPELVVDELKDTSFWNQGYFLKTLGMMESMHDQTNWLENLK</sequence>
<accession>A0A7Z1N4V7</accession>
<comment type="caution">
    <text evidence="2">The sequence shown here is derived from an EMBL/GenBank/DDBJ whole genome shotgun (WGS) entry which is preliminary data.</text>
</comment>
<dbReference type="SUPFAM" id="SSF143422">
    <property type="entry name" value="Transposase IS200-like"/>
    <property type="match status" value="1"/>
</dbReference>
<dbReference type="RefSeq" id="WP_154700636.1">
    <property type="nucleotide sequence ID" value="NZ_PGWZ01000380.1"/>
</dbReference>
<dbReference type="GO" id="GO:0004803">
    <property type="term" value="F:transposase activity"/>
    <property type="evidence" value="ECO:0007669"/>
    <property type="project" value="InterPro"/>
</dbReference>
<dbReference type="InterPro" id="IPR002686">
    <property type="entry name" value="Transposase_17"/>
</dbReference>
<protein>
    <submittedName>
        <fullName evidence="2">Transposase</fullName>
    </submittedName>
</protein>
<dbReference type="Pfam" id="PF01797">
    <property type="entry name" value="Y1_Tnp"/>
    <property type="match status" value="1"/>
</dbReference>
<evidence type="ECO:0000259" key="1">
    <source>
        <dbReference type="Pfam" id="PF01797"/>
    </source>
</evidence>
<gene>
    <name evidence="2" type="ORF">CV021_08615</name>
</gene>
<reference evidence="2 3" key="1">
    <citation type="submission" date="2017-11" db="EMBL/GenBank/DDBJ databases">
        <authorList>
            <person name="Founou R.C."/>
            <person name="Founou L."/>
            <person name="Allam M."/>
            <person name="Ismail A."/>
            <person name="Essack S.Y."/>
        </authorList>
    </citation>
    <scope>NUCLEOTIDE SEQUENCE [LARGE SCALE GENOMIC DNA]</scope>
    <source>
        <strain evidence="2 3">G703N2B1</strain>
    </source>
</reference>
<feature type="non-terminal residue" evidence="2">
    <location>
        <position position="1"/>
    </location>
</feature>
<evidence type="ECO:0000313" key="2">
    <source>
        <dbReference type="EMBL" id="PPJ74269.1"/>
    </source>
</evidence>
<name>A0A7Z1N4V7_STAAU</name>
<evidence type="ECO:0000313" key="3">
    <source>
        <dbReference type="Proteomes" id="UP000238775"/>
    </source>
</evidence>
<proteinExistence type="predicted"/>
<organism evidence="2 3">
    <name type="scientific">Staphylococcus aureus</name>
    <dbReference type="NCBI Taxonomy" id="1280"/>
    <lineage>
        <taxon>Bacteria</taxon>
        <taxon>Bacillati</taxon>
        <taxon>Bacillota</taxon>
        <taxon>Bacilli</taxon>
        <taxon>Bacillales</taxon>
        <taxon>Staphylococcaceae</taxon>
        <taxon>Staphylococcus</taxon>
    </lineage>
</organism>
<dbReference type="InterPro" id="IPR036515">
    <property type="entry name" value="Transposase_17_sf"/>
</dbReference>
<feature type="domain" description="Transposase IS200-like" evidence="1">
    <location>
        <begin position="9"/>
        <end position="117"/>
    </location>
</feature>
<dbReference type="EMBL" id="PGWZ01000380">
    <property type="protein sequence ID" value="PPJ74269.1"/>
    <property type="molecule type" value="Genomic_DNA"/>
</dbReference>
<dbReference type="GO" id="GO:0006313">
    <property type="term" value="P:DNA transposition"/>
    <property type="evidence" value="ECO:0007669"/>
    <property type="project" value="InterPro"/>
</dbReference>